<reference evidence="1 2" key="1">
    <citation type="submission" date="2017-04" db="EMBL/GenBank/DDBJ databases">
        <authorList>
            <person name="Afonso C.L."/>
            <person name="Miller P.J."/>
            <person name="Scott M.A."/>
            <person name="Spackman E."/>
            <person name="Goraichik I."/>
            <person name="Dimitrov K.M."/>
            <person name="Suarez D.L."/>
            <person name="Swayne D.E."/>
        </authorList>
    </citation>
    <scope>NUCLEOTIDE SEQUENCE [LARGE SCALE GENOMIC DNA]</scope>
    <source>
        <strain evidence="1 2">DSM 23236</strain>
    </source>
</reference>
<dbReference type="OrthoDB" id="5297568at2"/>
<dbReference type="PANTHER" id="PTHR38767:SF1">
    <property type="entry name" value="DNA POLYMERASE III SUBUNIT CHI"/>
    <property type="match status" value="1"/>
</dbReference>
<dbReference type="Gene3D" id="3.40.50.10110">
    <property type="entry name" value="DNA polymerase III subunit chi"/>
    <property type="match status" value="1"/>
</dbReference>
<dbReference type="AlphaFoldDB" id="A0A1W1Y0C2"/>
<dbReference type="EMBL" id="FWXD01000037">
    <property type="protein sequence ID" value="SMC29575.1"/>
    <property type="molecule type" value="Genomic_DNA"/>
</dbReference>
<keyword evidence="2" id="KW-1185">Reference proteome</keyword>
<organism evidence="1 2">
    <name type="scientific">Andreprevotia lacus DSM 23236</name>
    <dbReference type="NCBI Taxonomy" id="1121001"/>
    <lineage>
        <taxon>Bacteria</taxon>
        <taxon>Pseudomonadati</taxon>
        <taxon>Pseudomonadota</taxon>
        <taxon>Betaproteobacteria</taxon>
        <taxon>Neisseriales</taxon>
        <taxon>Chitinibacteraceae</taxon>
        <taxon>Andreprevotia</taxon>
    </lineage>
</organism>
<dbReference type="GO" id="GO:0006260">
    <property type="term" value="P:DNA replication"/>
    <property type="evidence" value="ECO:0007669"/>
    <property type="project" value="InterPro"/>
</dbReference>
<dbReference type="Pfam" id="PF04364">
    <property type="entry name" value="DNA_pol3_chi"/>
    <property type="match status" value="1"/>
</dbReference>
<dbReference type="InterPro" id="IPR007459">
    <property type="entry name" value="DNA_pol3_chi"/>
</dbReference>
<dbReference type="SUPFAM" id="SSF102400">
    <property type="entry name" value="DNA polymerase III chi subunit"/>
    <property type="match status" value="1"/>
</dbReference>
<evidence type="ECO:0000313" key="2">
    <source>
        <dbReference type="Proteomes" id="UP000192761"/>
    </source>
</evidence>
<sequence>MEVTFYFNVRNREQALCQLVGKAVARGMRLNVLAGSEAAAAALDRLLWEVPQTGFIPHCAADADIAAATPVIIDHRHEKLQVRDALFNWTDGVPQGFQQYARVVEIVEQDEEQRAAARERWRAYQGHGVTPVAVDMLKLAQGGAA</sequence>
<dbReference type="GO" id="GO:0032298">
    <property type="term" value="P:positive regulation of DNA-templated DNA replication initiation"/>
    <property type="evidence" value="ECO:0007669"/>
    <property type="project" value="TreeGrafter"/>
</dbReference>
<evidence type="ECO:0000313" key="1">
    <source>
        <dbReference type="EMBL" id="SMC29575.1"/>
    </source>
</evidence>
<dbReference type="PANTHER" id="PTHR38767">
    <property type="entry name" value="DNA POLYMERASE III SUBUNIT CHI"/>
    <property type="match status" value="1"/>
</dbReference>
<dbReference type="Proteomes" id="UP000192761">
    <property type="component" value="Unassembled WGS sequence"/>
</dbReference>
<dbReference type="GO" id="GO:0003887">
    <property type="term" value="F:DNA-directed DNA polymerase activity"/>
    <property type="evidence" value="ECO:0007669"/>
    <property type="project" value="InterPro"/>
</dbReference>
<dbReference type="RefSeq" id="WP_084092857.1">
    <property type="nucleotide sequence ID" value="NZ_FWXD01000037.1"/>
</dbReference>
<gene>
    <name evidence="1" type="ORF">SAMN02745857_03933</name>
</gene>
<proteinExistence type="predicted"/>
<name>A0A1W1Y0C2_9NEIS</name>
<dbReference type="InterPro" id="IPR036768">
    <property type="entry name" value="PolIII_chi_sf"/>
</dbReference>
<dbReference type="STRING" id="1121001.SAMN02745857_03933"/>
<dbReference type="GO" id="GO:0003677">
    <property type="term" value="F:DNA binding"/>
    <property type="evidence" value="ECO:0007669"/>
    <property type="project" value="InterPro"/>
</dbReference>
<accession>A0A1W1Y0C2</accession>
<protein>
    <submittedName>
        <fullName evidence="1">DNA polymerase III, chi subunit</fullName>
    </submittedName>
</protein>